<dbReference type="Proteomes" id="UP000326396">
    <property type="component" value="Linkage Group LG11"/>
</dbReference>
<dbReference type="CDD" id="cd22744">
    <property type="entry name" value="OTU"/>
    <property type="match status" value="1"/>
</dbReference>
<name>A0A5N6PN56_9ASTR</name>
<sequence>MVHHLTEQHMEPRNILSSLKKQNPDNVSIRRDTQQQRGNESRQSTVVDSQESSFQLPRHSSFTPAMSNHQIPALQRSRSTSSRGKKGLEASQVDSVVASPVKPEGMNNLRRFGGYIPSMLHCYVSNIQDVMPDGNCGFRSVSVGLGFDENQWGFVRQQLLQEVDTHSDAYRYVLNSMDPTLYDALRHSINWFDIKPAPEEHRIPQHNVVYLLHMPMHFVNLRLEGDYPIPTLSAVWKRYRNDVAGEWETIYQERIQRYQSIIEANKQVHYYSETL</sequence>
<keyword evidence="3" id="KW-1185">Reference proteome</keyword>
<protein>
    <recommendedName>
        <fullName evidence="4">OTU domain-containing protein</fullName>
    </recommendedName>
</protein>
<proteinExistence type="predicted"/>
<reference evidence="2 3" key="1">
    <citation type="submission" date="2019-05" db="EMBL/GenBank/DDBJ databases">
        <title>Mikania micrantha, genome provides insights into the molecular mechanism of rapid growth.</title>
        <authorList>
            <person name="Liu B."/>
        </authorList>
    </citation>
    <scope>NUCLEOTIDE SEQUENCE [LARGE SCALE GENOMIC DNA]</scope>
    <source>
        <strain evidence="2">NLD-2019</strain>
        <tissue evidence="2">Leaf</tissue>
    </source>
</reference>
<gene>
    <name evidence="2" type="ORF">E3N88_06230</name>
</gene>
<dbReference type="AlphaFoldDB" id="A0A5N6PN56"/>
<evidence type="ECO:0000313" key="2">
    <source>
        <dbReference type="EMBL" id="KAD6795334.1"/>
    </source>
</evidence>
<evidence type="ECO:0000313" key="3">
    <source>
        <dbReference type="Proteomes" id="UP000326396"/>
    </source>
</evidence>
<evidence type="ECO:0008006" key="4">
    <source>
        <dbReference type="Google" id="ProtNLM"/>
    </source>
</evidence>
<dbReference type="EMBL" id="SZYD01000003">
    <property type="protein sequence ID" value="KAD6795334.1"/>
    <property type="molecule type" value="Genomic_DNA"/>
</dbReference>
<comment type="caution">
    <text evidence="2">The sequence shown here is derived from an EMBL/GenBank/DDBJ whole genome shotgun (WGS) entry which is preliminary data.</text>
</comment>
<feature type="compositionally biased region" description="Polar residues" evidence="1">
    <location>
        <begin position="15"/>
        <end position="26"/>
    </location>
</feature>
<dbReference type="Gene3D" id="3.90.70.80">
    <property type="match status" value="1"/>
</dbReference>
<organism evidence="2 3">
    <name type="scientific">Mikania micrantha</name>
    <name type="common">bitter vine</name>
    <dbReference type="NCBI Taxonomy" id="192012"/>
    <lineage>
        <taxon>Eukaryota</taxon>
        <taxon>Viridiplantae</taxon>
        <taxon>Streptophyta</taxon>
        <taxon>Embryophyta</taxon>
        <taxon>Tracheophyta</taxon>
        <taxon>Spermatophyta</taxon>
        <taxon>Magnoliopsida</taxon>
        <taxon>eudicotyledons</taxon>
        <taxon>Gunneridae</taxon>
        <taxon>Pentapetalae</taxon>
        <taxon>asterids</taxon>
        <taxon>campanulids</taxon>
        <taxon>Asterales</taxon>
        <taxon>Asteraceae</taxon>
        <taxon>Asteroideae</taxon>
        <taxon>Heliantheae alliance</taxon>
        <taxon>Eupatorieae</taxon>
        <taxon>Mikania</taxon>
    </lineage>
</organism>
<feature type="compositionally biased region" description="Polar residues" evidence="1">
    <location>
        <begin position="35"/>
        <end position="70"/>
    </location>
</feature>
<dbReference type="OrthoDB" id="1694816at2759"/>
<feature type="region of interest" description="Disordered" evidence="1">
    <location>
        <begin position="1"/>
        <end position="94"/>
    </location>
</feature>
<feature type="compositionally biased region" description="Basic and acidic residues" evidence="1">
    <location>
        <begin position="1"/>
        <end position="12"/>
    </location>
</feature>
<accession>A0A5N6PN56</accession>
<evidence type="ECO:0000256" key="1">
    <source>
        <dbReference type="SAM" id="MobiDB-lite"/>
    </source>
</evidence>